<evidence type="ECO:0000256" key="11">
    <source>
        <dbReference type="SAM" id="MobiDB-lite"/>
    </source>
</evidence>
<comment type="similarity">
    <text evidence="9">Belongs to the flagellar radial spoke RSP9 family.</text>
</comment>
<dbReference type="GO" id="GO:0044458">
    <property type="term" value="P:motile cilium assembly"/>
    <property type="evidence" value="ECO:0007669"/>
    <property type="project" value="TreeGrafter"/>
</dbReference>
<protein>
    <recommendedName>
        <fullName evidence="10">Radial spoke head protein 9 homolog</fullName>
    </recommendedName>
</protein>
<name>A0AAD3HSU9_9CHLO</name>
<dbReference type="GO" id="GO:0035082">
    <property type="term" value="P:axoneme assembly"/>
    <property type="evidence" value="ECO:0007669"/>
    <property type="project" value="InterPro"/>
</dbReference>
<evidence type="ECO:0000256" key="5">
    <source>
        <dbReference type="ARBA" id="ARBA00023069"/>
    </source>
</evidence>
<sequence>MVQLEPNITLVLKYLASCGAVIPAEQQAALDHSIPIKRIEAGLKSLVLWGRITALNGKDYLVAEGCNMATSKDGMAVYETKYFYSQDGARWSDLQPVDAETAIRCARIKGQLSGDAAKNYELEEKDPNAPEPSPDADEEPKPLVFQIPELSVLRFRVDQITAATSVIPTNSTIVNAASQVVPNRLFAGCPYPEKLESYQHRSAAPGSGATLAQDLRGTWCVHYDAFKGVAQVRSLLWPGYFFYYAANELTWGSLYVGDGCRNNDLIFML</sequence>
<evidence type="ECO:0000256" key="9">
    <source>
        <dbReference type="ARBA" id="ARBA00038319"/>
    </source>
</evidence>
<gene>
    <name evidence="12" type="ORF">Agub_g14347</name>
</gene>
<dbReference type="PANTHER" id="PTHR22069:SF0">
    <property type="entry name" value="RADIAL SPOKE HEAD PROTEIN 9 HOMOLOG"/>
    <property type="match status" value="1"/>
</dbReference>
<comment type="caution">
    <text evidence="12">The sequence shown here is derived from an EMBL/GenBank/DDBJ whole genome shotgun (WGS) entry which is preliminary data.</text>
</comment>
<dbReference type="Proteomes" id="UP001054857">
    <property type="component" value="Unassembled WGS sequence"/>
</dbReference>
<evidence type="ECO:0000256" key="8">
    <source>
        <dbReference type="ARBA" id="ARBA00037822"/>
    </source>
</evidence>
<keyword evidence="2" id="KW-0963">Cytoplasm</keyword>
<dbReference type="GO" id="GO:0005930">
    <property type="term" value="C:axoneme"/>
    <property type="evidence" value="ECO:0007669"/>
    <property type="project" value="TreeGrafter"/>
</dbReference>
<keyword evidence="4" id="KW-0282">Flagellum</keyword>
<evidence type="ECO:0000256" key="1">
    <source>
        <dbReference type="ARBA" id="ARBA00004611"/>
    </source>
</evidence>
<evidence type="ECO:0000313" key="12">
    <source>
        <dbReference type="EMBL" id="GFR51873.1"/>
    </source>
</evidence>
<keyword evidence="5" id="KW-0969">Cilium</keyword>
<feature type="region of interest" description="Disordered" evidence="11">
    <location>
        <begin position="116"/>
        <end position="140"/>
    </location>
</feature>
<reference evidence="12 13" key="1">
    <citation type="journal article" date="2021" name="Sci. Rep.">
        <title>Genome sequencing of the multicellular alga Astrephomene provides insights into convergent evolution of germ-soma differentiation.</title>
        <authorList>
            <person name="Yamashita S."/>
            <person name="Yamamoto K."/>
            <person name="Matsuzaki R."/>
            <person name="Suzuki S."/>
            <person name="Yamaguchi H."/>
            <person name="Hirooka S."/>
            <person name="Minakuchi Y."/>
            <person name="Miyagishima S."/>
            <person name="Kawachi M."/>
            <person name="Toyoda A."/>
            <person name="Nozaki H."/>
        </authorList>
    </citation>
    <scope>NUCLEOTIDE SEQUENCE [LARGE SCALE GENOMIC DNA]</scope>
    <source>
        <strain evidence="12 13">NIES-4017</strain>
    </source>
</reference>
<dbReference type="PANTHER" id="PTHR22069">
    <property type="entry name" value="MITOCHONDRIAL RIBOSOMAL PROTEIN S18"/>
    <property type="match status" value="1"/>
</dbReference>
<dbReference type="InterPro" id="IPR055316">
    <property type="entry name" value="RSP9"/>
</dbReference>
<keyword evidence="13" id="KW-1185">Reference proteome</keyword>
<organism evidence="12 13">
    <name type="scientific">Astrephomene gubernaculifera</name>
    <dbReference type="NCBI Taxonomy" id="47775"/>
    <lineage>
        <taxon>Eukaryota</taxon>
        <taxon>Viridiplantae</taxon>
        <taxon>Chlorophyta</taxon>
        <taxon>core chlorophytes</taxon>
        <taxon>Chlorophyceae</taxon>
        <taxon>CS clade</taxon>
        <taxon>Chlamydomonadales</taxon>
        <taxon>Astrephomenaceae</taxon>
        <taxon>Astrephomene</taxon>
    </lineage>
</organism>
<keyword evidence="7" id="KW-0966">Cell projection</keyword>
<proteinExistence type="inferred from homology"/>
<dbReference type="GO" id="GO:0060294">
    <property type="term" value="P:cilium movement involved in cell motility"/>
    <property type="evidence" value="ECO:0007669"/>
    <property type="project" value="TreeGrafter"/>
</dbReference>
<keyword evidence="6" id="KW-0206">Cytoskeleton</keyword>
<evidence type="ECO:0000256" key="3">
    <source>
        <dbReference type="ARBA" id="ARBA00022794"/>
    </source>
</evidence>
<dbReference type="AlphaFoldDB" id="A0AAD3HSU9"/>
<dbReference type="EMBL" id="BMAR01000055">
    <property type="protein sequence ID" value="GFR51873.1"/>
    <property type="molecule type" value="Genomic_DNA"/>
</dbReference>
<feature type="compositionally biased region" description="Basic and acidic residues" evidence="11">
    <location>
        <begin position="118"/>
        <end position="128"/>
    </location>
</feature>
<evidence type="ECO:0000256" key="4">
    <source>
        <dbReference type="ARBA" id="ARBA00022846"/>
    </source>
</evidence>
<accession>A0AAD3HSU9</accession>
<comment type="subcellular location">
    <subcellularLocation>
        <location evidence="8">Cell projection</location>
        <location evidence="8">Kinocilium</location>
    </subcellularLocation>
    <subcellularLocation>
        <location evidence="1">Cytoplasm</location>
        <location evidence="1">Cytoskeleton</location>
        <location evidence="1">Flagellum axoneme</location>
    </subcellularLocation>
</comment>
<evidence type="ECO:0000256" key="7">
    <source>
        <dbReference type="ARBA" id="ARBA00023273"/>
    </source>
</evidence>
<evidence type="ECO:0000256" key="2">
    <source>
        <dbReference type="ARBA" id="ARBA00022490"/>
    </source>
</evidence>
<keyword evidence="3" id="KW-0970">Cilium biogenesis/degradation</keyword>
<evidence type="ECO:0000256" key="10">
    <source>
        <dbReference type="ARBA" id="ARBA00041080"/>
    </source>
</evidence>
<evidence type="ECO:0000313" key="13">
    <source>
        <dbReference type="Proteomes" id="UP001054857"/>
    </source>
</evidence>
<evidence type="ECO:0000256" key="6">
    <source>
        <dbReference type="ARBA" id="ARBA00023212"/>
    </source>
</evidence>